<evidence type="ECO:0000313" key="3">
    <source>
        <dbReference type="EMBL" id="POY37890.1"/>
    </source>
</evidence>
<name>A0A2S5A5L7_9SPHI</name>
<gene>
    <name evidence="3" type="ORF">C3K47_05000</name>
</gene>
<accession>A0A2S5A5L7</accession>
<organism evidence="3 4">
    <name type="scientific">Solitalea longa</name>
    <dbReference type="NCBI Taxonomy" id="2079460"/>
    <lineage>
        <taxon>Bacteria</taxon>
        <taxon>Pseudomonadati</taxon>
        <taxon>Bacteroidota</taxon>
        <taxon>Sphingobacteriia</taxon>
        <taxon>Sphingobacteriales</taxon>
        <taxon>Sphingobacteriaceae</taxon>
        <taxon>Solitalea</taxon>
    </lineage>
</organism>
<proteinExistence type="predicted"/>
<comment type="caution">
    <text evidence="3">The sequence shown here is derived from an EMBL/GenBank/DDBJ whole genome shotgun (WGS) entry which is preliminary data.</text>
</comment>
<reference evidence="3 4" key="1">
    <citation type="submission" date="2018-01" db="EMBL/GenBank/DDBJ databases">
        <authorList>
            <person name="Gaut B.S."/>
            <person name="Morton B.R."/>
            <person name="Clegg M.T."/>
            <person name="Duvall M.R."/>
        </authorList>
    </citation>
    <scope>NUCLEOTIDE SEQUENCE [LARGE SCALE GENOMIC DNA]</scope>
    <source>
        <strain evidence="3 4">HR-AV</strain>
    </source>
</reference>
<dbReference type="EMBL" id="PQVF01000003">
    <property type="protein sequence ID" value="POY37890.1"/>
    <property type="molecule type" value="Genomic_DNA"/>
</dbReference>
<dbReference type="Pfam" id="PF10543">
    <property type="entry name" value="ORF6N"/>
    <property type="match status" value="1"/>
</dbReference>
<protein>
    <recommendedName>
        <fullName evidence="2">KilA-N DNA-binding domain-containing protein</fullName>
    </recommendedName>
</protein>
<dbReference type="OrthoDB" id="9816206at2"/>
<evidence type="ECO:0000259" key="2">
    <source>
        <dbReference type="Pfam" id="PF10543"/>
    </source>
</evidence>
<dbReference type="RefSeq" id="WP_103788021.1">
    <property type="nucleotide sequence ID" value="NZ_PQVF01000003.1"/>
</dbReference>
<dbReference type="Proteomes" id="UP000236893">
    <property type="component" value="Unassembled WGS sequence"/>
</dbReference>
<keyword evidence="4" id="KW-1185">Reference proteome</keyword>
<evidence type="ECO:0000256" key="1">
    <source>
        <dbReference type="SAM" id="MobiDB-lite"/>
    </source>
</evidence>
<dbReference type="AlphaFoldDB" id="A0A2S5A5L7"/>
<evidence type="ECO:0000313" key="4">
    <source>
        <dbReference type="Proteomes" id="UP000236893"/>
    </source>
</evidence>
<dbReference type="InterPro" id="IPR018873">
    <property type="entry name" value="KilA-N_DNA-bd_domain"/>
</dbReference>
<feature type="domain" description="KilA-N DNA-binding" evidence="2">
    <location>
        <begin position="18"/>
        <end position="93"/>
    </location>
</feature>
<feature type="region of interest" description="Disordered" evidence="1">
    <location>
        <begin position="75"/>
        <end position="97"/>
    </location>
</feature>
<sequence>MNNKSTKTVAIPDEVVMSKIYLIRDHKVMLDEDLAELYAVETRRLNEQVKRNIDRFPEDFMFELTEEEFTDLKSQNATSSWGARRKLSKAFTEPALS</sequence>